<dbReference type="GO" id="GO:0032993">
    <property type="term" value="C:protein-DNA complex"/>
    <property type="evidence" value="ECO:0007669"/>
    <property type="project" value="TreeGrafter"/>
</dbReference>
<dbReference type="GO" id="GO:0032131">
    <property type="term" value="F:alkylated DNA binding"/>
    <property type="evidence" value="ECO:0007669"/>
    <property type="project" value="TreeGrafter"/>
</dbReference>
<gene>
    <name evidence="4" type="ORF">SAMN05216267_103273</name>
</gene>
<evidence type="ECO:0000256" key="2">
    <source>
        <dbReference type="ARBA" id="ARBA00023204"/>
    </source>
</evidence>
<dbReference type="SUPFAM" id="SSF48150">
    <property type="entry name" value="DNA-glycosylase"/>
    <property type="match status" value="1"/>
</dbReference>
<dbReference type="InterPro" id="IPR011257">
    <property type="entry name" value="DNA_glycosylase"/>
</dbReference>
<dbReference type="AlphaFoldDB" id="A0A1H8R2L6"/>
<evidence type="ECO:0000313" key="5">
    <source>
        <dbReference type="Proteomes" id="UP000181951"/>
    </source>
</evidence>
<dbReference type="InterPro" id="IPR051912">
    <property type="entry name" value="Alkylbase_DNA_Glycosylase/TA"/>
</dbReference>
<dbReference type="GO" id="GO:0043916">
    <property type="term" value="F:DNA-7-methylguanine glycosylase activity"/>
    <property type="evidence" value="ECO:0007669"/>
    <property type="project" value="TreeGrafter"/>
</dbReference>
<dbReference type="GO" id="GO:0006307">
    <property type="term" value="P:DNA alkylation repair"/>
    <property type="evidence" value="ECO:0007669"/>
    <property type="project" value="TreeGrafter"/>
</dbReference>
<name>A0A1H8R2L6_9ACTN</name>
<sequence length="364" mass="38787">MPLPPAGRWAWGVRGTSGAACSPGAGFVPCRCAPHPAAVSARPSTLGSVPAIPASRVGGTSAATRRWTPSGPLDVRLTVMPLRRGGTDPAFRITPDGAVWRASRTPQGPATLRVTGSPAQLEGHAWGPGAQWLLDAMPGLLGADDDQSGFAPRHRVVHHSHRRHPGLRLTRTGLVLEALIPAVLEQKVTTIEAYRAWKTLLFQHGEVAPGPSPADRMRVMPDARGWARVPSWDWHCAGVDNKRASTVMRAVRVGARIDALAALDPAEAGLRLQTIPGIGPWTAAETLQRSHGAADAVTVGDLHLPHHIGFALTGEQKSDDETMLRLLEPYAGQRHRAARLIVLGAPGPPRRAPRLAPNPPSWRS</sequence>
<protein>
    <submittedName>
        <fullName evidence="4">3-methyladenine DNA glycosylase/8-oxoguanine DNA glycosylase</fullName>
    </submittedName>
</protein>
<accession>A0A1H8R2L6</accession>
<keyword evidence="5" id="KW-1185">Reference proteome</keyword>
<organism evidence="4 5">
    <name type="scientific">Actinacidiphila rubida</name>
    <dbReference type="NCBI Taxonomy" id="310780"/>
    <lineage>
        <taxon>Bacteria</taxon>
        <taxon>Bacillati</taxon>
        <taxon>Actinomycetota</taxon>
        <taxon>Actinomycetes</taxon>
        <taxon>Kitasatosporales</taxon>
        <taxon>Streptomycetaceae</taxon>
        <taxon>Actinacidiphila</taxon>
    </lineage>
</organism>
<proteinExistence type="predicted"/>
<dbReference type="PANTHER" id="PTHR43003:SF6">
    <property type="entry name" value="DNA GLYCOSYLASE"/>
    <property type="match status" value="1"/>
</dbReference>
<dbReference type="EMBL" id="FODD01000032">
    <property type="protein sequence ID" value="SEO60547.1"/>
    <property type="molecule type" value="Genomic_DNA"/>
</dbReference>
<evidence type="ECO:0000256" key="3">
    <source>
        <dbReference type="SAM" id="MobiDB-lite"/>
    </source>
</evidence>
<evidence type="ECO:0000256" key="1">
    <source>
        <dbReference type="ARBA" id="ARBA00022763"/>
    </source>
</evidence>
<reference evidence="4 5" key="1">
    <citation type="submission" date="2016-10" db="EMBL/GenBank/DDBJ databases">
        <authorList>
            <person name="de Groot N.N."/>
        </authorList>
    </citation>
    <scope>NUCLEOTIDE SEQUENCE [LARGE SCALE GENOMIC DNA]</scope>
    <source>
        <strain evidence="4 5">CGMCC 4.2026</strain>
    </source>
</reference>
<feature type="region of interest" description="Disordered" evidence="3">
    <location>
        <begin position="345"/>
        <end position="364"/>
    </location>
</feature>
<dbReference type="GO" id="GO:0006285">
    <property type="term" value="P:base-excision repair, AP site formation"/>
    <property type="evidence" value="ECO:0007669"/>
    <property type="project" value="TreeGrafter"/>
</dbReference>
<evidence type="ECO:0000313" key="4">
    <source>
        <dbReference type="EMBL" id="SEO60547.1"/>
    </source>
</evidence>
<dbReference type="STRING" id="310780.SAMN05216267_103273"/>
<dbReference type="PANTHER" id="PTHR43003">
    <property type="entry name" value="DNA-3-METHYLADENINE GLYCOSYLASE"/>
    <property type="match status" value="1"/>
</dbReference>
<keyword evidence="1" id="KW-0227">DNA damage</keyword>
<dbReference type="GO" id="GO:0008725">
    <property type="term" value="F:DNA-3-methyladenine glycosylase activity"/>
    <property type="evidence" value="ECO:0007669"/>
    <property type="project" value="TreeGrafter"/>
</dbReference>
<dbReference type="Proteomes" id="UP000181951">
    <property type="component" value="Unassembled WGS sequence"/>
</dbReference>
<keyword evidence="2" id="KW-0234">DNA repair</keyword>
<feature type="compositionally biased region" description="Pro residues" evidence="3">
    <location>
        <begin position="346"/>
        <end position="364"/>
    </location>
</feature>
<dbReference type="Gene3D" id="1.10.340.30">
    <property type="entry name" value="Hypothetical protein, domain 2"/>
    <property type="match status" value="1"/>
</dbReference>
<dbReference type="GO" id="GO:0005737">
    <property type="term" value="C:cytoplasm"/>
    <property type="evidence" value="ECO:0007669"/>
    <property type="project" value="TreeGrafter"/>
</dbReference>